<keyword evidence="3" id="KW-0288">FMN</keyword>
<name>A0A1H4GZJ2_9BACI</name>
<dbReference type="Pfam" id="PF01613">
    <property type="entry name" value="Flavin_Reduct"/>
    <property type="match status" value="1"/>
</dbReference>
<evidence type="ECO:0000259" key="5">
    <source>
        <dbReference type="SMART" id="SM00903"/>
    </source>
</evidence>
<gene>
    <name evidence="6" type="ORF">SAMN05421743_12060</name>
</gene>
<evidence type="ECO:0000256" key="4">
    <source>
        <dbReference type="ARBA" id="ARBA00038054"/>
    </source>
</evidence>
<accession>A0A1H4GZJ2</accession>
<dbReference type="AlphaFoldDB" id="A0A1H4GZJ2"/>
<comment type="cofactor">
    <cofactor evidence="1">
        <name>FMN</name>
        <dbReference type="ChEBI" id="CHEBI:58210"/>
    </cofactor>
</comment>
<dbReference type="STRING" id="571932.SAMN05421743_12060"/>
<dbReference type="GO" id="GO:0010181">
    <property type="term" value="F:FMN binding"/>
    <property type="evidence" value="ECO:0007669"/>
    <property type="project" value="InterPro"/>
</dbReference>
<reference evidence="6 7" key="1">
    <citation type="submission" date="2016-10" db="EMBL/GenBank/DDBJ databases">
        <authorList>
            <person name="de Groot N.N."/>
        </authorList>
    </citation>
    <scope>NUCLEOTIDE SEQUENCE [LARGE SCALE GENOMIC DNA]</scope>
    <source>
        <strain evidence="6 7">CCM7597</strain>
    </source>
</reference>
<dbReference type="InterPro" id="IPR002563">
    <property type="entry name" value="Flavin_Rdtase-like_dom"/>
</dbReference>
<keyword evidence="2" id="KW-0285">Flavoprotein</keyword>
<dbReference type="RefSeq" id="WP_093046406.1">
    <property type="nucleotide sequence ID" value="NZ_FNQR01000020.1"/>
</dbReference>
<evidence type="ECO:0000256" key="2">
    <source>
        <dbReference type="ARBA" id="ARBA00022630"/>
    </source>
</evidence>
<protein>
    <submittedName>
        <fullName evidence="6">NADH-FMN oxidoreductase RutF, flavin reductase (DIM6/NTAB) family</fullName>
    </submittedName>
</protein>
<proteinExistence type="inferred from homology"/>
<keyword evidence="7" id="KW-1185">Reference proteome</keyword>
<dbReference type="SMART" id="SM00903">
    <property type="entry name" value="Flavin_Reduct"/>
    <property type="match status" value="1"/>
</dbReference>
<dbReference type="Gene3D" id="2.30.110.10">
    <property type="entry name" value="Electron Transport, Fmn-binding Protein, Chain A"/>
    <property type="match status" value="1"/>
</dbReference>
<comment type="similarity">
    <text evidence="4">Belongs to the flavoredoxin family.</text>
</comment>
<evidence type="ECO:0000313" key="6">
    <source>
        <dbReference type="EMBL" id="SEB14896.1"/>
    </source>
</evidence>
<dbReference type="PANTHER" id="PTHR33798:SF5">
    <property type="entry name" value="FLAVIN REDUCTASE LIKE DOMAIN-CONTAINING PROTEIN"/>
    <property type="match status" value="1"/>
</dbReference>
<organism evidence="6 7">
    <name type="scientific">Thalassobacillus cyri</name>
    <dbReference type="NCBI Taxonomy" id="571932"/>
    <lineage>
        <taxon>Bacteria</taxon>
        <taxon>Bacillati</taxon>
        <taxon>Bacillota</taxon>
        <taxon>Bacilli</taxon>
        <taxon>Bacillales</taxon>
        <taxon>Bacillaceae</taxon>
        <taxon>Thalassobacillus</taxon>
    </lineage>
</organism>
<evidence type="ECO:0000256" key="3">
    <source>
        <dbReference type="ARBA" id="ARBA00022643"/>
    </source>
</evidence>
<dbReference type="PANTHER" id="PTHR33798">
    <property type="entry name" value="FLAVOPROTEIN OXYGENASE"/>
    <property type="match status" value="1"/>
</dbReference>
<feature type="domain" description="Flavin reductase like" evidence="5">
    <location>
        <begin position="19"/>
        <end position="168"/>
    </location>
</feature>
<evidence type="ECO:0000256" key="1">
    <source>
        <dbReference type="ARBA" id="ARBA00001917"/>
    </source>
</evidence>
<evidence type="ECO:0000313" key="7">
    <source>
        <dbReference type="Proteomes" id="UP000198584"/>
    </source>
</evidence>
<dbReference type="OrthoDB" id="9794638at2"/>
<dbReference type="InterPro" id="IPR012349">
    <property type="entry name" value="Split_barrel_FMN-bd"/>
</dbReference>
<dbReference type="SUPFAM" id="SSF50475">
    <property type="entry name" value="FMN-binding split barrel"/>
    <property type="match status" value="1"/>
</dbReference>
<dbReference type="GO" id="GO:0016646">
    <property type="term" value="F:oxidoreductase activity, acting on the CH-NH group of donors, NAD or NADP as acceptor"/>
    <property type="evidence" value="ECO:0007669"/>
    <property type="project" value="UniProtKB-ARBA"/>
</dbReference>
<sequence>MDIRAEDCKSKEAYKLLTGIVVPRPIAFVSSKDKNGIHNLAPFSFYTAITSSPPIIMFAIGERGGTKKDTLNNIESQKEFVINVVTEKIAVPMNDSSASFKSEVDEFKEVGLTAVPARRVDCMGVEESPIQLECELENVIPVGDHSHMVLGRVVHFHIKDEYYSGNFKINVEKLKPLARISGPNYARLDDYFSLEKTFDPKKIID</sequence>
<dbReference type="Proteomes" id="UP000198584">
    <property type="component" value="Unassembled WGS sequence"/>
</dbReference>
<dbReference type="EMBL" id="FNQR01000020">
    <property type="protein sequence ID" value="SEB14896.1"/>
    <property type="molecule type" value="Genomic_DNA"/>
</dbReference>